<dbReference type="Pfam" id="PF10387">
    <property type="entry name" value="DUF2442"/>
    <property type="match status" value="1"/>
</dbReference>
<name>A0A941GXN2_9CHRO</name>
<dbReference type="Proteomes" id="UP000767446">
    <property type="component" value="Unassembled WGS sequence"/>
</dbReference>
<sequence length="80" mass="9364">MNPRISEVIPLSNYKLKLIFTNGEQGIYDCSNFLNFGIFKELKDKNYFNQVQVLHGTVTWPHEQDICPDTLYLDSIKEHT</sequence>
<evidence type="ECO:0000313" key="2">
    <source>
        <dbReference type="Proteomes" id="UP000767446"/>
    </source>
</evidence>
<proteinExistence type="predicted"/>
<organism evidence="1 2">
    <name type="scientific">Gomphosphaeria aponina SAG 52.96 = DSM 107014</name>
    <dbReference type="NCBI Taxonomy" id="1521640"/>
    <lineage>
        <taxon>Bacteria</taxon>
        <taxon>Bacillati</taxon>
        <taxon>Cyanobacteriota</taxon>
        <taxon>Cyanophyceae</taxon>
        <taxon>Oscillatoriophycideae</taxon>
        <taxon>Chroococcales</taxon>
        <taxon>Gomphosphaeriaceae</taxon>
        <taxon>Gomphosphaeria</taxon>
    </lineage>
</organism>
<protein>
    <submittedName>
        <fullName evidence="1">DUF2442 domain-containing protein</fullName>
    </submittedName>
</protein>
<dbReference type="InterPro" id="IPR018841">
    <property type="entry name" value="DUF2442"/>
</dbReference>
<reference evidence="1" key="1">
    <citation type="submission" date="2021-02" db="EMBL/GenBank/DDBJ databases">
        <title>Metagenome analyses of Stigonema ocellatum DSM 106950, Chlorogloea purpurea SAG 13.99 and Gomphosphaeria aponina DSM 107014.</title>
        <authorList>
            <person name="Marter P."/>
            <person name="Huang S."/>
        </authorList>
    </citation>
    <scope>NUCLEOTIDE SEQUENCE</scope>
    <source>
        <strain evidence="1">JP213</strain>
    </source>
</reference>
<dbReference type="SUPFAM" id="SSF143880">
    <property type="entry name" value="NE0471 N-terminal domain-like"/>
    <property type="match status" value="1"/>
</dbReference>
<dbReference type="AlphaFoldDB" id="A0A941GXN2"/>
<comment type="caution">
    <text evidence="1">The sequence shown here is derived from an EMBL/GenBank/DDBJ whole genome shotgun (WGS) entry which is preliminary data.</text>
</comment>
<accession>A0A941GXN2</accession>
<evidence type="ECO:0000313" key="1">
    <source>
        <dbReference type="EMBL" id="MBR8827693.1"/>
    </source>
</evidence>
<gene>
    <name evidence="1" type="ORF">DSM107014_07265</name>
</gene>
<dbReference type="EMBL" id="JADQBC010000040">
    <property type="protein sequence ID" value="MBR8827693.1"/>
    <property type="molecule type" value="Genomic_DNA"/>
</dbReference>
<dbReference type="InterPro" id="IPR036782">
    <property type="entry name" value="NE0471-like_N"/>
</dbReference>
<dbReference type="Gene3D" id="3.30.2020.10">
    <property type="entry name" value="NE0471-like N-terminal domain"/>
    <property type="match status" value="1"/>
</dbReference>